<accession>A0A561VJ11</accession>
<evidence type="ECO:0000313" key="7">
    <source>
        <dbReference type="Proteomes" id="UP000320239"/>
    </source>
</evidence>
<evidence type="ECO:0000256" key="2">
    <source>
        <dbReference type="ARBA" id="ARBA00023125"/>
    </source>
</evidence>
<dbReference type="GO" id="GO:0000976">
    <property type="term" value="F:transcription cis-regulatory region binding"/>
    <property type="evidence" value="ECO:0007669"/>
    <property type="project" value="TreeGrafter"/>
</dbReference>
<keyword evidence="1" id="KW-0805">Transcription regulation</keyword>
<dbReference type="EMBL" id="VIWY01000006">
    <property type="protein sequence ID" value="TWG11618.1"/>
    <property type="molecule type" value="Genomic_DNA"/>
</dbReference>
<name>A0A561VJ11_ACTTI</name>
<dbReference type="InterPro" id="IPR009057">
    <property type="entry name" value="Homeodomain-like_sf"/>
</dbReference>
<organism evidence="6 7">
    <name type="scientific">Actinoplanes teichomyceticus</name>
    <dbReference type="NCBI Taxonomy" id="1867"/>
    <lineage>
        <taxon>Bacteria</taxon>
        <taxon>Bacillati</taxon>
        <taxon>Actinomycetota</taxon>
        <taxon>Actinomycetes</taxon>
        <taxon>Micromonosporales</taxon>
        <taxon>Micromonosporaceae</taxon>
        <taxon>Actinoplanes</taxon>
    </lineage>
</organism>
<keyword evidence="7" id="KW-1185">Reference proteome</keyword>
<dbReference type="PANTHER" id="PTHR30055">
    <property type="entry name" value="HTH-TYPE TRANSCRIPTIONAL REGULATOR RUTR"/>
    <property type="match status" value="1"/>
</dbReference>
<feature type="DNA-binding region" description="H-T-H motif" evidence="4">
    <location>
        <begin position="32"/>
        <end position="51"/>
    </location>
</feature>
<dbReference type="AlphaFoldDB" id="A0A561VJ11"/>
<comment type="caution">
    <text evidence="6">The sequence shown here is derived from an EMBL/GenBank/DDBJ whole genome shotgun (WGS) entry which is preliminary data.</text>
</comment>
<evidence type="ECO:0000256" key="4">
    <source>
        <dbReference type="PROSITE-ProRule" id="PRU00335"/>
    </source>
</evidence>
<evidence type="ECO:0000313" key="6">
    <source>
        <dbReference type="EMBL" id="TWG11618.1"/>
    </source>
</evidence>
<dbReference type="InterPro" id="IPR023772">
    <property type="entry name" value="DNA-bd_HTH_TetR-type_CS"/>
</dbReference>
<gene>
    <name evidence="6" type="ORF">FHX34_106348</name>
</gene>
<keyword evidence="2 4" id="KW-0238">DNA-binding</keyword>
<evidence type="ECO:0000256" key="3">
    <source>
        <dbReference type="ARBA" id="ARBA00023163"/>
    </source>
</evidence>
<dbReference type="Gene3D" id="1.10.357.10">
    <property type="entry name" value="Tetracycline Repressor, domain 2"/>
    <property type="match status" value="1"/>
</dbReference>
<dbReference type="PROSITE" id="PS01081">
    <property type="entry name" value="HTH_TETR_1"/>
    <property type="match status" value="1"/>
</dbReference>
<dbReference type="SUPFAM" id="SSF48498">
    <property type="entry name" value="Tetracyclin repressor-like, C-terminal domain"/>
    <property type="match status" value="1"/>
</dbReference>
<evidence type="ECO:0000256" key="1">
    <source>
        <dbReference type="ARBA" id="ARBA00023015"/>
    </source>
</evidence>
<sequence length="195" mass="20093">MANMARPRTVSDAAILDAAAAAVAECGPAAVTLARIGSRAGVTAAALSQRFGSKRDLLLALARRAAATMPARLAAARDAEQPARALIETFAELAGGISGPAEFANHLQFLLLDLSDPQFREVTRGYAEAVEAAIATVLDAAARAGELPAPRAGLPRAVHAAYNGALITWGMTGDGSPAEAVRTQLTRVLTRPVDE</sequence>
<dbReference type="Proteomes" id="UP000320239">
    <property type="component" value="Unassembled WGS sequence"/>
</dbReference>
<evidence type="ECO:0000259" key="5">
    <source>
        <dbReference type="PROSITE" id="PS50977"/>
    </source>
</evidence>
<dbReference type="SUPFAM" id="SSF46689">
    <property type="entry name" value="Homeodomain-like"/>
    <property type="match status" value="1"/>
</dbReference>
<dbReference type="PROSITE" id="PS50977">
    <property type="entry name" value="HTH_TETR_2"/>
    <property type="match status" value="1"/>
</dbReference>
<dbReference type="InterPro" id="IPR036271">
    <property type="entry name" value="Tet_transcr_reg_TetR-rel_C_sf"/>
</dbReference>
<feature type="domain" description="HTH tetR-type" evidence="5">
    <location>
        <begin position="9"/>
        <end position="69"/>
    </location>
</feature>
<proteinExistence type="predicted"/>
<dbReference type="GO" id="GO:0003700">
    <property type="term" value="F:DNA-binding transcription factor activity"/>
    <property type="evidence" value="ECO:0007669"/>
    <property type="project" value="TreeGrafter"/>
</dbReference>
<protein>
    <submittedName>
        <fullName evidence="6">TetR family transcriptional regulator</fullName>
    </submittedName>
</protein>
<dbReference type="PANTHER" id="PTHR30055:SF234">
    <property type="entry name" value="HTH-TYPE TRANSCRIPTIONAL REGULATOR BETI"/>
    <property type="match status" value="1"/>
</dbReference>
<keyword evidence="3" id="KW-0804">Transcription</keyword>
<dbReference type="InterPro" id="IPR001647">
    <property type="entry name" value="HTH_TetR"/>
</dbReference>
<reference evidence="6 7" key="1">
    <citation type="submission" date="2019-06" db="EMBL/GenBank/DDBJ databases">
        <title>Sequencing the genomes of 1000 actinobacteria strains.</title>
        <authorList>
            <person name="Klenk H.-P."/>
        </authorList>
    </citation>
    <scope>NUCLEOTIDE SEQUENCE [LARGE SCALE GENOMIC DNA]</scope>
    <source>
        <strain evidence="6 7">DSM 43866</strain>
    </source>
</reference>
<dbReference type="Pfam" id="PF00440">
    <property type="entry name" value="TetR_N"/>
    <property type="match status" value="1"/>
</dbReference>
<dbReference type="InterPro" id="IPR050109">
    <property type="entry name" value="HTH-type_TetR-like_transc_reg"/>
</dbReference>
<dbReference type="PRINTS" id="PR00455">
    <property type="entry name" value="HTHTETR"/>
</dbReference>